<evidence type="ECO:0000256" key="1">
    <source>
        <dbReference type="SAM" id="MobiDB-lite"/>
    </source>
</evidence>
<organism evidence="2 3">
    <name type="scientific">Portunus trituberculatus</name>
    <name type="common">Swimming crab</name>
    <name type="synonym">Neptunus trituberculatus</name>
    <dbReference type="NCBI Taxonomy" id="210409"/>
    <lineage>
        <taxon>Eukaryota</taxon>
        <taxon>Metazoa</taxon>
        <taxon>Ecdysozoa</taxon>
        <taxon>Arthropoda</taxon>
        <taxon>Crustacea</taxon>
        <taxon>Multicrustacea</taxon>
        <taxon>Malacostraca</taxon>
        <taxon>Eumalacostraca</taxon>
        <taxon>Eucarida</taxon>
        <taxon>Decapoda</taxon>
        <taxon>Pleocyemata</taxon>
        <taxon>Brachyura</taxon>
        <taxon>Eubrachyura</taxon>
        <taxon>Portunoidea</taxon>
        <taxon>Portunidae</taxon>
        <taxon>Portuninae</taxon>
        <taxon>Portunus</taxon>
    </lineage>
</organism>
<dbReference type="Proteomes" id="UP000324222">
    <property type="component" value="Unassembled WGS sequence"/>
</dbReference>
<feature type="compositionally biased region" description="Basic residues" evidence="1">
    <location>
        <begin position="55"/>
        <end position="64"/>
    </location>
</feature>
<evidence type="ECO:0000313" key="2">
    <source>
        <dbReference type="EMBL" id="MPC73213.1"/>
    </source>
</evidence>
<feature type="region of interest" description="Disordered" evidence="1">
    <location>
        <begin position="1"/>
        <end position="22"/>
    </location>
</feature>
<evidence type="ECO:0000313" key="3">
    <source>
        <dbReference type="Proteomes" id="UP000324222"/>
    </source>
</evidence>
<accession>A0A5B7HSW7</accession>
<gene>
    <name evidence="2" type="ORF">E2C01_067535</name>
</gene>
<dbReference type="EMBL" id="VSRR010036335">
    <property type="protein sequence ID" value="MPC73213.1"/>
    <property type="molecule type" value="Genomic_DNA"/>
</dbReference>
<feature type="region of interest" description="Disordered" evidence="1">
    <location>
        <begin position="41"/>
        <end position="64"/>
    </location>
</feature>
<name>A0A5B7HSW7_PORTR</name>
<sequence>MQSVSQSVSRALSANNKTQSHCVLHPYTPSPILFPFSYPRQYAAPADPTPTGHPRQTHPHAHLN</sequence>
<feature type="compositionally biased region" description="Polar residues" evidence="1">
    <location>
        <begin position="1"/>
        <end position="21"/>
    </location>
</feature>
<keyword evidence="3" id="KW-1185">Reference proteome</keyword>
<protein>
    <submittedName>
        <fullName evidence="2">Uncharacterized protein</fullName>
    </submittedName>
</protein>
<reference evidence="2 3" key="1">
    <citation type="submission" date="2019-05" db="EMBL/GenBank/DDBJ databases">
        <title>Another draft genome of Portunus trituberculatus and its Hox gene families provides insights of decapod evolution.</title>
        <authorList>
            <person name="Jeong J.-H."/>
            <person name="Song I."/>
            <person name="Kim S."/>
            <person name="Choi T."/>
            <person name="Kim D."/>
            <person name="Ryu S."/>
            <person name="Kim W."/>
        </authorList>
    </citation>
    <scope>NUCLEOTIDE SEQUENCE [LARGE SCALE GENOMIC DNA]</scope>
    <source>
        <tissue evidence="2">Muscle</tissue>
    </source>
</reference>
<proteinExistence type="predicted"/>
<dbReference type="AlphaFoldDB" id="A0A5B7HSW7"/>
<comment type="caution">
    <text evidence="2">The sequence shown here is derived from an EMBL/GenBank/DDBJ whole genome shotgun (WGS) entry which is preliminary data.</text>
</comment>